<dbReference type="GO" id="GO:0005829">
    <property type="term" value="C:cytosol"/>
    <property type="evidence" value="ECO:0007669"/>
    <property type="project" value="TreeGrafter"/>
</dbReference>
<accession>A0A1Q6R223</accession>
<keyword evidence="3 13" id="KW-0028">Amino-acid biosynthesis</keyword>
<evidence type="ECO:0000256" key="6">
    <source>
        <dbReference type="ARBA" id="ARBA00023002"/>
    </source>
</evidence>
<dbReference type="InterPro" id="IPR036291">
    <property type="entry name" value="NAD(P)-bd_dom_sf"/>
</dbReference>
<keyword evidence="5 13" id="KW-0220">Diaminopimelate biosynthesis</keyword>
<dbReference type="STRING" id="626940.BHW43_09835"/>
<dbReference type="GO" id="GO:0050661">
    <property type="term" value="F:NADP binding"/>
    <property type="evidence" value="ECO:0007669"/>
    <property type="project" value="UniProtKB-UniRule"/>
</dbReference>
<dbReference type="InterPro" id="IPR022664">
    <property type="entry name" value="DapB_N_CS"/>
</dbReference>
<dbReference type="CDD" id="cd02274">
    <property type="entry name" value="DHDPR_N"/>
    <property type="match status" value="1"/>
</dbReference>
<evidence type="ECO:0000259" key="15">
    <source>
        <dbReference type="Pfam" id="PF05173"/>
    </source>
</evidence>
<comment type="catalytic activity">
    <reaction evidence="12 13">
        <text>(S)-2,3,4,5-tetrahydrodipicolinate + NAD(+) + H2O = (2S,4S)-4-hydroxy-2,3,4,5-tetrahydrodipicolinate + NADH + H(+)</text>
        <dbReference type="Rhea" id="RHEA:35323"/>
        <dbReference type="ChEBI" id="CHEBI:15377"/>
        <dbReference type="ChEBI" id="CHEBI:15378"/>
        <dbReference type="ChEBI" id="CHEBI:16845"/>
        <dbReference type="ChEBI" id="CHEBI:57540"/>
        <dbReference type="ChEBI" id="CHEBI:57945"/>
        <dbReference type="ChEBI" id="CHEBI:67139"/>
        <dbReference type="EC" id="1.17.1.8"/>
    </reaction>
</comment>
<evidence type="ECO:0000256" key="12">
    <source>
        <dbReference type="ARBA" id="ARBA00049396"/>
    </source>
</evidence>
<dbReference type="InterPro" id="IPR000846">
    <property type="entry name" value="DapB_N"/>
</dbReference>
<keyword evidence="2 13" id="KW-0963">Cytoplasm</keyword>
<feature type="binding site" evidence="13">
    <location>
        <position position="147"/>
    </location>
    <ligand>
        <name>(S)-2,3,4,5-tetrahydrodipicolinate</name>
        <dbReference type="ChEBI" id="CHEBI:16845"/>
    </ligand>
</feature>
<comment type="function">
    <text evidence="13">Catalyzes the conversion of 4-hydroxy-tetrahydrodipicolinate (HTPA) to tetrahydrodipicolinate.</text>
</comment>
<evidence type="ECO:0000256" key="7">
    <source>
        <dbReference type="ARBA" id="ARBA00023027"/>
    </source>
</evidence>
<dbReference type="GO" id="GO:0008839">
    <property type="term" value="F:4-hydroxy-tetrahydrodipicolinate reductase"/>
    <property type="evidence" value="ECO:0007669"/>
    <property type="project" value="UniProtKB-UniRule"/>
</dbReference>
<dbReference type="UniPathway" id="UPA00034">
    <property type="reaction ID" value="UER00018"/>
</dbReference>
<comment type="caution">
    <text evidence="13">Lacks conserved residue(s) required for the propagation of feature annotation.</text>
</comment>
<feature type="binding site" evidence="13">
    <location>
        <position position="34"/>
    </location>
    <ligand>
        <name>NAD(+)</name>
        <dbReference type="ChEBI" id="CHEBI:57540"/>
    </ligand>
</feature>
<evidence type="ECO:0000259" key="14">
    <source>
        <dbReference type="Pfam" id="PF01113"/>
    </source>
</evidence>
<dbReference type="GO" id="GO:0009089">
    <property type="term" value="P:lysine biosynthetic process via diaminopimelate"/>
    <property type="evidence" value="ECO:0007669"/>
    <property type="project" value="UniProtKB-UniRule"/>
</dbReference>
<dbReference type="PROSITE" id="PS01298">
    <property type="entry name" value="DAPB"/>
    <property type="match status" value="1"/>
</dbReference>
<dbReference type="InterPro" id="IPR023940">
    <property type="entry name" value="DHDPR_bac"/>
</dbReference>
<comment type="subcellular location">
    <subcellularLocation>
        <location evidence="13">Cytoplasm</location>
    </subcellularLocation>
</comment>
<keyword evidence="6 13" id="KW-0560">Oxidoreductase</keyword>
<comment type="caution">
    <text evidence="13">Was originally thought to be a dihydrodipicolinate reductase (DHDPR), catalyzing the conversion of dihydrodipicolinate to tetrahydrodipicolinate. However, it was shown in E.coli that the substrate of the enzymatic reaction is not dihydrodipicolinate (DHDP) but in fact (2S,4S)-4-hydroxy-2,3,4,5-tetrahydrodipicolinic acid (HTPA), the product released by the DapA-catalyzed reaction.</text>
</comment>
<dbReference type="GO" id="GO:0016726">
    <property type="term" value="F:oxidoreductase activity, acting on CH or CH2 groups, NAD or NADP as acceptor"/>
    <property type="evidence" value="ECO:0007669"/>
    <property type="project" value="UniProtKB-UniRule"/>
</dbReference>
<evidence type="ECO:0000313" key="17">
    <source>
        <dbReference type="Proteomes" id="UP000186777"/>
    </source>
</evidence>
<dbReference type="GO" id="GO:0051287">
    <property type="term" value="F:NAD binding"/>
    <property type="evidence" value="ECO:0007669"/>
    <property type="project" value="UniProtKB-UniRule"/>
</dbReference>
<feature type="active site" description="Proton donor/acceptor" evidence="13">
    <location>
        <position position="146"/>
    </location>
</feature>
<comment type="catalytic activity">
    <reaction evidence="11 13">
        <text>(S)-2,3,4,5-tetrahydrodipicolinate + NADP(+) + H2O = (2S,4S)-4-hydroxy-2,3,4,5-tetrahydrodipicolinate + NADPH + H(+)</text>
        <dbReference type="Rhea" id="RHEA:35331"/>
        <dbReference type="ChEBI" id="CHEBI:15377"/>
        <dbReference type="ChEBI" id="CHEBI:15378"/>
        <dbReference type="ChEBI" id="CHEBI:16845"/>
        <dbReference type="ChEBI" id="CHEBI:57783"/>
        <dbReference type="ChEBI" id="CHEBI:58349"/>
        <dbReference type="ChEBI" id="CHEBI:67139"/>
        <dbReference type="EC" id="1.17.1.8"/>
    </reaction>
</comment>
<dbReference type="PANTHER" id="PTHR20836:SF0">
    <property type="entry name" value="4-HYDROXY-TETRAHYDRODIPICOLINATE REDUCTASE 1, CHLOROPLASTIC-RELATED"/>
    <property type="match status" value="1"/>
</dbReference>
<dbReference type="SUPFAM" id="SSF55347">
    <property type="entry name" value="Glyceraldehyde-3-phosphate dehydrogenase-like, C-terminal domain"/>
    <property type="match status" value="1"/>
</dbReference>
<dbReference type="Gene3D" id="3.40.50.720">
    <property type="entry name" value="NAD(P)-binding Rossmann-like Domain"/>
    <property type="match status" value="1"/>
</dbReference>
<sequence>MIRVLVNGALGRMGSEVCKKVYSEADLELVGAVDIKEGTVHLGDGVKVTTDLVAAIEAAKPDVVVDFTRPDVVMGNLRKMLPLGVHAVVGTTGFSDADLKEVDELARKHNTSLLIAPNFALGAVVMMKLACEAAKYFPHVEIIEKHHDNKLDAPSGTAIITAQKIAEVRKAMHQGNPDEKETMAGARGADYEGMKIHSVRLPGYVASQEVIFGGQGETLKISTDPINRECYMPGVALGCRKIVDQVGLVYGLDKLL</sequence>
<dbReference type="Proteomes" id="UP000186777">
    <property type="component" value="Unassembled WGS sequence"/>
</dbReference>
<feature type="binding site" evidence="13">
    <location>
        <begin position="8"/>
        <end position="13"/>
    </location>
    <ligand>
        <name>NAD(+)</name>
        <dbReference type="ChEBI" id="CHEBI:57540"/>
    </ligand>
</feature>
<dbReference type="HAMAP" id="MF_00102">
    <property type="entry name" value="DapB"/>
    <property type="match status" value="1"/>
</dbReference>
<evidence type="ECO:0000256" key="4">
    <source>
        <dbReference type="ARBA" id="ARBA00022857"/>
    </source>
</evidence>
<comment type="pathway">
    <text evidence="9 13">Amino-acid biosynthesis; L-lysine biosynthesis via DAP pathway; (S)-tetrahydrodipicolinate from L-aspartate: step 4/4.</text>
</comment>
<keyword evidence="7 13" id="KW-0520">NAD</keyword>
<feature type="binding site" evidence="13">
    <location>
        <begin position="116"/>
        <end position="119"/>
    </location>
    <ligand>
        <name>NAD(+)</name>
        <dbReference type="ChEBI" id="CHEBI:57540"/>
    </ligand>
</feature>
<feature type="active site" description="Proton donor" evidence="13">
    <location>
        <position position="150"/>
    </location>
</feature>
<keyword evidence="8 13" id="KW-0457">Lysine biosynthesis</keyword>
<feature type="domain" description="Dihydrodipicolinate reductase C-terminal" evidence="15">
    <location>
        <begin position="122"/>
        <end position="256"/>
    </location>
</feature>
<proteinExistence type="inferred from homology"/>
<evidence type="ECO:0000256" key="10">
    <source>
        <dbReference type="ARBA" id="ARBA00038983"/>
    </source>
</evidence>
<name>A0A1Q6R223_9FIRM</name>
<dbReference type="PIRSF" id="PIRSF000161">
    <property type="entry name" value="DHPR"/>
    <property type="match status" value="1"/>
</dbReference>
<dbReference type="SUPFAM" id="SSF51735">
    <property type="entry name" value="NAD(P)-binding Rossmann-fold domains"/>
    <property type="match status" value="1"/>
</dbReference>
<evidence type="ECO:0000313" key="16">
    <source>
        <dbReference type="EMBL" id="OLA36435.1"/>
    </source>
</evidence>
<feature type="domain" description="Dihydrodipicolinate reductase N-terminal" evidence="14">
    <location>
        <begin position="2"/>
        <end position="119"/>
    </location>
</feature>
<dbReference type="EMBL" id="MNTG01000045">
    <property type="protein sequence ID" value="OLA36435.1"/>
    <property type="molecule type" value="Genomic_DNA"/>
</dbReference>
<dbReference type="GO" id="GO:0019877">
    <property type="term" value="P:diaminopimelate biosynthetic process"/>
    <property type="evidence" value="ECO:0007669"/>
    <property type="project" value="UniProtKB-UniRule"/>
</dbReference>
<dbReference type="InterPro" id="IPR022663">
    <property type="entry name" value="DapB_C"/>
</dbReference>
<dbReference type="Pfam" id="PF01113">
    <property type="entry name" value="DapB_N"/>
    <property type="match status" value="1"/>
</dbReference>
<dbReference type="PANTHER" id="PTHR20836">
    <property type="entry name" value="DIHYDRODIPICOLINATE REDUCTASE"/>
    <property type="match status" value="1"/>
</dbReference>
<evidence type="ECO:0000256" key="8">
    <source>
        <dbReference type="ARBA" id="ARBA00023154"/>
    </source>
</evidence>
<evidence type="ECO:0000256" key="13">
    <source>
        <dbReference type="HAMAP-Rule" id="MF_00102"/>
    </source>
</evidence>
<gene>
    <name evidence="13" type="primary">dapB</name>
    <name evidence="16" type="ORF">BHW43_09835</name>
</gene>
<evidence type="ECO:0000256" key="2">
    <source>
        <dbReference type="ARBA" id="ARBA00022490"/>
    </source>
</evidence>
<dbReference type="NCBIfam" id="TIGR00036">
    <property type="entry name" value="dapB"/>
    <property type="match status" value="1"/>
</dbReference>
<evidence type="ECO:0000256" key="9">
    <source>
        <dbReference type="ARBA" id="ARBA00037922"/>
    </source>
</evidence>
<dbReference type="FunFam" id="3.30.360.10:FF:000009">
    <property type="entry name" value="4-hydroxy-tetrahydrodipicolinate reductase"/>
    <property type="match status" value="1"/>
</dbReference>
<dbReference type="EC" id="1.17.1.8" evidence="10 13"/>
<organism evidence="16 17">
    <name type="scientific">Phascolarctobacterium succinatutens</name>
    <dbReference type="NCBI Taxonomy" id="626940"/>
    <lineage>
        <taxon>Bacteria</taxon>
        <taxon>Bacillati</taxon>
        <taxon>Bacillota</taxon>
        <taxon>Negativicutes</taxon>
        <taxon>Acidaminococcales</taxon>
        <taxon>Acidaminococcaceae</taxon>
        <taxon>Phascolarctobacterium</taxon>
    </lineage>
</organism>
<dbReference type="Gene3D" id="3.30.360.10">
    <property type="entry name" value="Dihydrodipicolinate Reductase, domain 2"/>
    <property type="match status" value="1"/>
</dbReference>
<evidence type="ECO:0000256" key="5">
    <source>
        <dbReference type="ARBA" id="ARBA00022915"/>
    </source>
</evidence>
<feature type="binding site" evidence="13">
    <location>
        <begin position="90"/>
        <end position="92"/>
    </location>
    <ligand>
        <name>NAD(+)</name>
        <dbReference type="ChEBI" id="CHEBI:57540"/>
    </ligand>
</feature>
<feature type="binding site" evidence="13">
    <location>
        <begin position="156"/>
        <end position="157"/>
    </location>
    <ligand>
        <name>(S)-2,3,4,5-tetrahydrodipicolinate</name>
        <dbReference type="ChEBI" id="CHEBI:16845"/>
    </ligand>
</feature>
<protein>
    <recommendedName>
        <fullName evidence="10 13">4-hydroxy-tetrahydrodipicolinate reductase</fullName>
        <shortName evidence="13">HTPA reductase</shortName>
        <ecNumber evidence="10 13">1.17.1.8</ecNumber>
    </recommendedName>
</protein>
<dbReference type="RefSeq" id="WP_303680418.1">
    <property type="nucleotide sequence ID" value="NZ_CAJLOJ010000042.1"/>
</dbReference>
<dbReference type="AlphaFoldDB" id="A0A1Q6R223"/>
<evidence type="ECO:0000256" key="3">
    <source>
        <dbReference type="ARBA" id="ARBA00022605"/>
    </source>
</evidence>
<evidence type="ECO:0000256" key="1">
    <source>
        <dbReference type="ARBA" id="ARBA00006642"/>
    </source>
</evidence>
<reference evidence="16 17" key="1">
    <citation type="journal article" date="2016" name="Nat. Biotechnol.">
        <title>Measurement of bacterial replication rates in microbial communities.</title>
        <authorList>
            <person name="Brown C.T."/>
            <person name="Olm M.R."/>
            <person name="Thomas B.C."/>
            <person name="Banfield J.F."/>
        </authorList>
    </citation>
    <scope>NUCLEOTIDE SEQUENCE [LARGE SCALE GENOMIC DNA]</scope>
    <source>
        <strain evidence="16">46_33</strain>
    </source>
</reference>
<dbReference type="Pfam" id="PF05173">
    <property type="entry name" value="DapB_C"/>
    <property type="match status" value="1"/>
</dbReference>
<comment type="similarity">
    <text evidence="1 13">Belongs to the DapB family.</text>
</comment>
<comment type="caution">
    <text evidence="16">The sequence shown here is derived from an EMBL/GenBank/DDBJ whole genome shotgun (WGS) entry which is preliminary data.</text>
</comment>
<keyword evidence="4 13" id="KW-0521">NADP</keyword>
<comment type="subunit">
    <text evidence="13">Homotetramer.</text>
</comment>
<evidence type="ECO:0000256" key="11">
    <source>
        <dbReference type="ARBA" id="ARBA00049080"/>
    </source>
</evidence>